<dbReference type="InterPro" id="IPR013103">
    <property type="entry name" value="RVT_2"/>
</dbReference>
<keyword evidence="5" id="KW-0812">Transmembrane</keyword>
<dbReference type="EMBL" id="QZWG01000015">
    <property type="protein sequence ID" value="RZB63649.1"/>
    <property type="molecule type" value="Genomic_DNA"/>
</dbReference>
<name>A0A445GQX7_GLYSO</name>
<keyword evidence="8" id="KW-1185">Reference proteome</keyword>
<keyword evidence="3" id="KW-0378">Hydrolase</keyword>
<evidence type="ECO:0000256" key="3">
    <source>
        <dbReference type="ARBA" id="ARBA00022801"/>
    </source>
</evidence>
<dbReference type="InterPro" id="IPR036514">
    <property type="entry name" value="SGNH_hydro_sf"/>
</dbReference>
<feature type="domain" description="Reverse transcriptase Ty1/copia-type" evidence="6">
    <location>
        <begin position="740"/>
        <end position="845"/>
    </location>
</feature>
<keyword evidence="2" id="KW-0732">Signal</keyword>
<organism evidence="7 8">
    <name type="scientific">Glycine soja</name>
    <name type="common">Wild soybean</name>
    <dbReference type="NCBI Taxonomy" id="3848"/>
    <lineage>
        <taxon>Eukaryota</taxon>
        <taxon>Viridiplantae</taxon>
        <taxon>Streptophyta</taxon>
        <taxon>Embryophyta</taxon>
        <taxon>Tracheophyta</taxon>
        <taxon>Spermatophyta</taxon>
        <taxon>Magnoliopsida</taxon>
        <taxon>eudicotyledons</taxon>
        <taxon>Gunneridae</taxon>
        <taxon>Pentapetalae</taxon>
        <taxon>rosids</taxon>
        <taxon>fabids</taxon>
        <taxon>Fabales</taxon>
        <taxon>Fabaceae</taxon>
        <taxon>Papilionoideae</taxon>
        <taxon>50 kb inversion clade</taxon>
        <taxon>NPAAA clade</taxon>
        <taxon>indigoferoid/millettioid clade</taxon>
        <taxon>Phaseoleae</taxon>
        <taxon>Glycine</taxon>
        <taxon>Glycine subgen. Soja</taxon>
    </lineage>
</organism>
<dbReference type="SUPFAM" id="SSF52266">
    <property type="entry name" value="SGNH hydrolase"/>
    <property type="match status" value="1"/>
</dbReference>
<dbReference type="Pfam" id="PF00657">
    <property type="entry name" value="Lipase_GDSL"/>
    <property type="match status" value="1"/>
</dbReference>
<dbReference type="PANTHER" id="PTHR22835:SF670">
    <property type="entry name" value="GDSL-LIKE LIPASE_ACYLHYDROLASE"/>
    <property type="match status" value="1"/>
</dbReference>
<dbReference type="AlphaFoldDB" id="A0A445GQX7"/>
<keyword evidence="5" id="KW-0472">Membrane</keyword>
<dbReference type="Pfam" id="PF07727">
    <property type="entry name" value="RVT_2"/>
    <property type="match status" value="1"/>
</dbReference>
<evidence type="ECO:0000256" key="2">
    <source>
        <dbReference type="ARBA" id="ARBA00022729"/>
    </source>
</evidence>
<dbReference type="SUPFAM" id="SSF56672">
    <property type="entry name" value="DNA/RNA polymerases"/>
    <property type="match status" value="1"/>
</dbReference>
<evidence type="ECO:0000313" key="7">
    <source>
        <dbReference type="EMBL" id="RZB63649.1"/>
    </source>
</evidence>
<keyword evidence="4" id="KW-0325">Glycoprotein</keyword>
<dbReference type="GO" id="GO:0016788">
    <property type="term" value="F:hydrolase activity, acting on ester bonds"/>
    <property type="evidence" value="ECO:0007669"/>
    <property type="project" value="InterPro"/>
</dbReference>
<accession>A0A445GQX7</accession>
<dbReference type="Proteomes" id="UP000289340">
    <property type="component" value="Chromosome 15"/>
</dbReference>
<evidence type="ECO:0000256" key="5">
    <source>
        <dbReference type="SAM" id="Phobius"/>
    </source>
</evidence>
<proteinExistence type="inferred from homology"/>
<dbReference type="InterPro" id="IPR001087">
    <property type="entry name" value="GDSL"/>
</dbReference>
<gene>
    <name evidence="7" type="ORF">D0Y65_040297</name>
</gene>
<dbReference type="Gene3D" id="3.40.50.1110">
    <property type="entry name" value="SGNH hydrolase"/>
    <property type="match status" value="2"/>
</dbReference>
<evidence type="ECO:0000259" key="6">
    <source>
        <dbReference type="Pfam" id="PF07727"/>
    </source>
</evidence>
<evidence type="ECO:0000313" key="8">
    <source>
        <dbReference type="Proteomes" id="UP000289340"/>
    </source>
</evidence>
<dbReference type="InterPro" id="IPR043502">
    <property type="entry name" value="DNA/RNA_pol_sf"/>
</dbReference>
<dbReference type="CDD" id="cd01837">
    <property type="entry name" value="SGNH_plant_lipase_like"/>
    <property type="match status" value="1"/>
</dbReference>
<dbReference type="PANTHER" id="PTHR22835">
    <property type="entry name" value="ZINC FINGER FYVE DOMAIN CONTAINING PROTEIN"/>
    <property type="match status" value="1"/>
</dbReference>
<evidence type="ECO:0000256" key="1">
    <source>
        <dbReference type="ARBA" id="ARBA00008668"/>
    </source>
</evidence>
<dbReference type="InterPro" id="IPR035669">
    <property type="entry name" value="SGNH_plant_lipase-like"/>
</dbReference>
<comment type="similarity">
    <text evidence="1">Belongs to the 'GDSL' lipolytic enzyme family.</text>
</comment>
<evidence type="ECO:0000256" key="4">
    <source>
        <dbReference type="ARBA" id="ARBA00023180"/>
    </source>
</evidence>
<keyword evidence="5" id="KW-1133">Transmembrane helix</keyword>
<sequence length="1073" mass="122348">MTIELDFVRNIDENDRHHYFMWWIWSRQHIPMRSICEQRWISIVAFVVIASSSAPLLAACPYTSIFSFGDSFADTGNLYLSSHPPTHHCFFPPYGETYFHRVTGRCSDGRLIIDFIAESLGLPLVKPYFGIKKFGGWSVEEGANFAVIGATALDFSFFEERGISIPTNYSLTMQLNWFKELLPALCNSSTDCHEVVGNSLFLMGEIGGNDFNYPFFLQRSVAEVKTYVPYVIRAITSAVNELIGLGARTLIVPGNLPLGCSINYLTIYETMDKNQYDQYGCLKWLNEFAEYYNQKLQSELDRLRGLHSHANIIYADYYNATLPLYHNTTMFGFTNLKTCCGMGGPYNYNAAADCGDPGAIACDDPSKHIGWDSVHFTEAAYRIIAEASQIISFSDIQCDVSELKRDDYKIWKERILLQLGWMDIDYASRKDESPAITNESSPSNVALYERWERSNWLSVMFIKIKISAWIRGSVNQHEKVRDLLKVIDDQFITSDKTLASTLIMKFSSLQLTSVKEERLVMKMGESALLTTAYGKNKATKSQANQKRNGKIPPQADIKKNGVAERRNQALLDMVRSMFSNSNLSKSLIVESRNAKFLENDLISGSDQLRDLGYEIDYIESQPSTSERLVVVQRDDEQHMIDIPQTIANNPVDQVDHQIPENDEQPVEQHDPQENVDITLRRYTRVRKSAIPSDYIVYLQESDYNIGVKNDLETFDQAMSCKKSNLWYDAMKDEMNSIQSNKVWNLIELPNGAKAIGCKWVFKTKRDSLGNIERYKTRLVAKGFTQKEGIDYTETFSPISKKDSLHIILALIAHFDLQLQQVDVKTSFLNGDLEEEVYMKQPEGFSSSSDDILLVANDWGLIHEVKQFLSKNFDMKDMGDASYVIGIKIHRDRPRGRYQSNPGIDHWRTTKKVMRYFQGTKDYMLIYRQTDNLDEIGYSDSDFAGCVDSRKSTSRAKDSYTISRPLRILCDNSAAVFMVKNNKKPRLLAPSLRTHTHFHRPNGRCSDGRLILDFLAESLGLLYLKPYLGFKNGAVTRWNIEQGVNFAVARAMALDRGFFEEKGLIVDVTANFSL</sequence>
<protein>
    <submittedName>
        <fullName evidence="7">GDSL esterase/lipase isoform B</fullName>
    </submittedName>
</protein>
<feature type="transmembrane region" description="Helical" evidence="5">
    <location>
        <begin position="40"/>
        <end position="58"/>
    </location>
</feature>
<comment type="caution">
    <text evidence="7">The sequence shown here is derived from an EMBL/GenBank/DDBJ whole genome shotgun (WGS) entry which is preliminary data.</text>
</comment>
<reference evidence="7 8" key="1">
    <citation type="submission" date="2018-09" db="EMBL/GenBank/DDBJ databases">
        <title>A high-quality reference genome of wild soybean provides a powerful tool to mine soybean genomes.</title>
        <authorList>
            <person name="Xie M."/>
            <person name="Chung C.Y.L."/>
            <person name="Li M.-W."/>
            <person name="Wong F.-L."/>
            <person name="Chan T.-F."/>
            <person name="Lam H.-M."/>
        </authorList>
    </citation>
    <scope>NUCLEOTIDE SEQUENCE [LARGE SCALE GENOMIC DNA]</scope>
    <source>
        <strain evidence="8">cv. W05</strain>
        <tissue evidence="7">Hypocotyl of etiolated seedlings</tissue>
    </source>
</reference>